<evidence type="ECO:0000256" key="13">
    <source>
        <dbReference type="SAM" id="MobiDB-lite"/>
    </source>
</evidence>
<evidence type="ECO:0000256" key="6">
    <source>
        <dbReference type="ARBA" id="ARBA00022927"/>
    </source>
</evidence>
<keyword evidence="3 12" id="KW-1003">Cell membrane</keyword>
<dbReference type="PROSITE" id="PS51257">
    <property type="entry name" value="PROKAR_LIPOPROTEIN"/>
    <property type="match status" value="1"/>
</dbReference>
<keyword evidence="10 12" id="KW-0143">Chaperone</keyword>
<dbReference type="GO" id="GO:0005886">
    <property type="term" value="C:plasma membrane"/>
    <property type="evidence" value="ECO:0007669"/>
    <property type="project" value="UniProtKB-SubCell"/>
</dbReference>
<accession>A0A1H9U6L3</accession>
<comment type="function">
    <text evidence="12">Required for the insertion and/or proper folding and/or complex formation of integral membrane proteins into the membrane. Involved in integration of membrane proteins that insert both dependently and independently of the Sec translocase complex, as well as at least some lipoproteins.</text>
</comment>
<sequence length="281" mass="31890">MLKNRKRLLLLLGTVMLAVVLSGCSGSTAPITSESTGFWDHYIIWNFSRVIIWLSEVFGNNYGVGIIVFTLIIRIILLPVMQMQTKSTRKMAEIQPQLKELQEKYSTKDVETQQKLREEQQKLYSENGANPMMGCLPMLLQMPLLIALYQSISRTEVIKAGHFLWVNLGEKDPYYILPILAAILTFATSKLTMMGQSQTNGMTGAMTYMMPALILFMAITLPSALSLYWVVGNAFSVGQTMLLNNPFKIKREREAKEQAKKDREKALKKAQSPNKKRSKKR</sequence>
<dbReference type="GO" id="GO:0051205">
    <property type="term" value="P:protein insertion into membrane"/>
    <property type="evidence" value="ECO:0007669"/>
    <property type="project" value="TreeGrafter"/>
</dbReference>
<dbReference type="PRINTS" id="PR00701">
    <property type="entry name" value="60KDINNERMP"/>
</dbReference>
<dbReference type="STRING" id="142588.SAMN04488559_1225"/>
<evidence type="ECO:0000256" key="2">
    <source>
        <dbReference type="ARBA" id="ARBA00022448"/>
    </source>
</evidence>
<feature type="compositionally biased region" description="Basic and acidic residues" evidence="13">
    <location>
        <begin position="253"/>
        <end position="267"/>
    </location>
</feature>
<keyword evidence="9" id="KW-0564">Palmitate</keyword>
<keyword evidence="11 12" id="KW-0449">Lipoprotein</keyword>
<dbReference type="GO" id="GO:0032977">
    <property type="term" value="F:membrane insertase activity"/>
    <property type="evidence" value="ECO:0007669"/>
    <property type="project" value="InterPro"/>
</dbReference>
<evidence type="ECO:0000313" key="16">
    <source>
        <dbReference type="Proteomes" id="UP000198948"/>
    </source>
</evidence>
<evidence type="ECO:0000256" key="11">
    <source>
        <dbReference type="ARBA" id="ARBA00023288"/>
    </source>
</evidence>
<organism evidence="15 16">
    <name type="scientific">Isobaculum melis</name>
    <dbReference type="NCBI Taxonomy" id="142588"/>
    <lineage>
        <taxon>Bacteria</taxon>
        <taxon>Bacillati</taxon>
        <taxon>Bacillota</taxon>
        <taxon>Bacilli</taxon>
        <taxon>Lactobacillales</taxon>
        <taxon>Carnobacteriaceae</taxon>
        <taxon>Isobaculum</taxon>
    </lineage>
</organism>
<feature type="transmembrane region" description="Helical" evidence="12">
    <location>
        <begin position="62"/>
        <end position="81"/>
    </location>
</feature>
<dbReference type="NCBIfam" id="TIGR03592">
    <property type="entry name" value="yidC_oxa1_cterm"/>
    <property type="match status" value="1"/>
</dbReference>
<dbReference type="Pfam" id="PF02096">
    <property type="entry name" value="60KD_IMP"/>
    <property type="match status" value="1"/>
</dbReference>
<keyword evidence="4 12" id="KW-0812">Transmembrane</keyword>
<dbReference type="AlphaFoldDB" id="A0A1H9U6L3"/>
<evidence type="ECO:0000313" key="15">
    <source>
        <dbReference type="EMBL" id="SES04774.1"/>
    </source>
</evidence>
<dbReference type="PANTHER" id="PTHR12428:SF65">
    <property type="entry name" value="CYTOCHROME C OXIDASE ASSEMBLY PROTEIN COX18, MITOCHONDRIAL"/>
    <property type="match status" value="1"/>
</dbReference>
<comment type="caution">
    <text evidence="12">Lacks conserved residue(s) required for the propagation of feature annotation.</text>
</comment>
<evidence type="ECO:0000256" key="10">
    <source>
        <dbReference type="ARBA" id="ARBA00023186"/>
    </source>
</evidence>
<evidence type="ECO:0000256" key="9">
    <source>
        <dbReference type="ARBA" id="ARBA00023139"/>
    </source>
</evidence>
<reference evidence="15 16" key="1">
    <citation type="submission" date="2016-10" db="EMBL/GenBank/DDBJ databases">
        <authorList>
            <person name="de Groot N.N."/>
        </authorList>
    </citation>
    <scope>NUCLEOTIDE SEQUENCE [LARGE SCALE GENOMIC DNA]</scope>
    <source>
        <strain evidence="15 16">DSM 13760</strain>
    </source>
</reference>
<keyword evidence="16" id="KW-1185">Reference proteome</keyword>
<feature type="region of interest" description="Disordered" evidence="13">
    <location>
        <begin position="253"/>
        <end position="281"/>
    </location>
</feature>
<evidence type="ECO:0000256" key="7">
    <source>
        <dbReference type="ARBA" id="ARBA00022989"/>
    </source>
</evidence>
<evidence type="ECO:0000256" key="4">
    <source>
        <dbReference type="ARBA" id="ARBA00022692"/>
    </source>
</evidence>
<keyword evidence="8 12" id="KW-0472">Membrane</keyword>
<dbReference type="GO" id="GO:0015031">
    <property type="term" value="P:protein transport"/>
    <property type="evidence" value="ECO:0007669"/>
    <property type="project" value="UniProtKB-KW"/>
</dbReference>
<feature type="transmembrane region" description="Helical" evidence="12">
    <location>
        <begin position="205"/>
        <end position="231"/>
    </location>
</feature>
<dbReference type="HAMAP" id="MF_01811">
    <property type="entry name" value="YidC_type2"/>
    <property type="match status" value="1"/>
</dbReference>
<comment type="similarity">
    <text evidence="12">Belongs to the OXA1/ALB3/YidC family. Type 2 subfamily.</text>
</comment>
<dbReference type="PANTHER" id="PTHR12428">
    <property type="entry name" value="OXA1"/>
    <property type="match status" value="1"/>
</dbReference>
<feature type="domain" description="Membrane insertase YidC/Oxa/ALB C-terminal" evidence="14">
    <location>
        <begin position="62"/>
        <end position="244"/>
    </location>
</feature>
<dbReference type="InterPro" id="IPR023060">
    <property type="entry name" value="YidC/YidC1/YidC2_Firmicutes"/>
</dbReference>
<comment type="subcellular location">
    <subcellularLocation>
        <location evidence="1 12">Cell membrane</location>
        <topology evidence="1 12">Multi-pass membrane protein</topology>
    </subcellularLocation>
</comment>
<proteinExistence type="inferred from homology"/>
<dbReference type="InterPro" id="IPR028055">
    <property type="entry name" value="YidC/Oxa/ALB_C"/>
</dbReference>
<keyword evidence="7 12" id="KW-1133">Transmembrane helix</keyword>
<keyword evidence="6 12" id="KW-0653">Protein transport</keyword>
<dbReference type="InterPro" id="IPR001708">
    <property type="entry name" value="YidC/ALB3/OXA1/COX18"/>
</dbReference>
<evidence type="ECO:0000256" key="3">
    <source>
        <dbReference type="ARBA" id="ARBA00022475"/>
    </source>
</evidence>
<evidence type="ECO:0000256" key="1">
    <source>
        <dbReference type="ARBA" id="ARBA00004651"/>
    </source>
</evidence>
<evidence type="ECO:0000256" key="5">
    <source>
        <dbReference type="ARBA" id="ARBA00022729"/>
    </source>
</evidence>
<dbReference type="EMBL" id="FOHA01000022">
    <property type="protein sequence ID" value="SES04774.1"/>
    <property type="molecule type" value="Genomic_DNA"/>
</dbReference>
<evidence type="ECO:0000256" key="8">
    <source>
        <dbReference type="ARBA" id="ARBA00023136"/>
    </source>
</evidence>
<evidence type="ECO:0000256" key="12">
    <source>
        <dbReference type="HAMAP-Rule" id="MF_01811"/>
    </source>
</evidence>
<dbReference type="InterPro" id="IPR047196">
    <property type="entry name" value="YidC_ALB_C"/>
</dbReference>
<feature type="transmembrane region" description="Helical" evidence="12">
    <location>
        <begin position="173"/>
        <end position="193"/>
    </location>
</feature>
<keyword evidence="5 12" id="KW-0732">Signal</keyword>
<dbReference type="CDD" id="cd20070">
    <property type="entry name" value="5TM_YidC_Alb3"/>
    <property type="match status" value="1"/>
</dbReference>
<keyword evidence="2 12" id="KW-0813">Transport</keyword>
<evidence type="ECO:0000259" key="14">
    <source>
        <dbReference type="Pfam" id="PF02096"/>
    </source>
</evidence>
<gene>
    <name evidence="12" type="primary">yidC</name>
    <name evidence="15" type="ORF">SAMN04488559_1225</name>
</gene>
<protein>
    <recommendedName>
        <fullName evidence="12">Membrane protein insertase YidC</fullName>
    </recommendedName>
    <alternativeName>
        <fullName evidence="12">Foldase YidC</fullName>
    </alternativeName>
    <alternativeName>
        <fullName evidence="12">Membrane integrase YidC</fullName>
    </alternativeName>
    <alternativeName>
        <fullName evidence="12">Membrane protein YidC</fullName>
    </alternativeName>
</protein>
<dbReference type="Proteomes" id="UP000198948">
    <property type="component" value="Unassembled WGS sequence"/>
</dbReference>
<name>A0A1H9U6L3_9LACT</name>